<dbReference type="Gene3D" id="3.90.1530.10">
    <property type="entry name" value="Conserved hypothetical protein from pyrococcus furiosus pfu- 392566-001, ParB domain"/>
    <property type="match status" value="1"/>
</dbReference>
<name>A0ABT3D0P3_9BACT</name>
<keyword evidence="2" id="KW-1185">Reference proteome</keyword>
<accession>A0ABT3D0P3</accession>
<dbReference type="EMBL" id="JAOYOD010000004">
    <property type="protein sequence ID" value="MCV9389482.1"/>
    <property type="molecule type" value="Genomic_DNA"/>
</dbReference>
<dbReference type="SUPFAM" id="SSF110849">
    <property type="entry name" value="ParB/Sulfiredoxin"/>
    <property type="match status" value="1"/>
</dbReference>
<gene>
    <name evidence="1" type="ORF">N7U62_22675</name>
</gene>
<dbReference type="InterPro" id="IPR036086">
    <property type="entry name" value="ParB/Sulfiredoxin_sf"/>
</dbReference>
<sequence>MANFKSKIKTVDSVLTKKPKKKLPVLIKDSNDIEILNELQVFIPPLQEEEFKLLEKSLVEEGVRDPIVVWKEKNVIVDGHNRWDIILKHSLKDYSIKEMSF</sequence>
<protein>
    <submittedName>
        <fullName evidence="1">ParB N-terminal domain-containing protein</fullName>
    </submittedName>
</protein>
<evidence type="ECO:0000313" key="1">
    <source>
        <dbReference type="EMBL" id="MCV9389482.1"/>
    </source>
</evidence>
<evidence type="ECO:0000313" key="2">
    <source>
        <dbReference type="Proteomes" id="UP001300692"/>
    </source>
</evidence>
<organism evidence="1 2">
    <name type="scientific">Reichenbachiella ulvae</name>
    <dbReference type="NCBI Taxonomy" id="2980104"/>
    <lineage>
        <taxon>Bacteria</taxon>
        <taxon>Pseudomonadati</taxon>
        <taxon>Bacteroidota</taxon>
        <taxon>Cytophagia</taxon>
        <taxon>Cytophagales</taxon>
        <taxon>Reichenbachiellaceae</taxon>
        <taxon>Reichenbachiella</taxon>
    </lineage>
</organism>
<dbReference type="RefSeq" id="WP_264140464.1">
    <property type="nucleotide sequence ID" value="NZ_JAOYOD010000004.1"/>
</dbReference>
<comment type="caution">
    <text evidence="1">The sequence shown here is derived from an EMBL/GenBank/DDBJ whole genome shotgun (WGS) entry which is preliminary data.</text>
</comment>
<proteinExistence type="predicted"/>
<dbReference type="Proteomes" id="UP001300692">
    <property type="component" value="Unassembled WGS sequence"/>
</dbReference>
<reference evidence="1 2" key="1">
    <citation type="submission" date="2022-10" db="EMBL/GenBank/DDBJ databases">
        <title>Comparative genomics and taxonomic characterization of three novel marine species of genus Reichenbachiella exhibiting antioxidant and polysaccharide degradation activities.</title>
        <authorList>
            <person name="Muhammad N."/>
            <person name="Lee Y.-J."/>
            <person name="Ko J."/>
            <person name="Kim S.-G."/>
        </authorList>
    </citation>
    <scope>NUCLEOTIDE SEQUENCE [LARGE SCALE GENOMIC DNA]</scope>
    <source>
        <strain evidence="1 2">ABR2-5</strain>
    </source>
</reference>